<dbReference type="Proteomes" id="UP000008366">
    <property type="component" value="Unassembled WGS sequence"/>
</dbReference>
<evidence type="ECO:0000256" key="3">
    <source>
        <dbReference type="ARBA" id="ARBA00023163"/>
    </source>
</evidence>
<dbReference type="PROSITE" id="PS01081">
    <property type="entry name" value="HTH_TETR_1"/>
    <property type="match status" value="1"/>
</dbReference>
<keyword evidence="3" id="KW-0804">Transcription</keyword>
<dbReference type="eggNOG" id="COG1309">
    <property type="taxonomic scope" value="Bacteria"/>
</dbReference>
<dbReference type="Pfam" id="PF00440">
    <property type="entry name" value="TetR_N"/>
    <property type="match status" value="1"/>
</dbReference>
<keyword evidence="1" id="KW-0805">Transcription regulation</keyword>
<organism evidence="6 7">
    <name type="scientific">Kineosphaera limosa NBRC 100340</name>
    <dbReference type="NCBI Taxonomy" id="1184609"/>
    <lineage>
        <taxon>Bacteria</taxon>
        <taxon>Bacillati</taxon>
        <taxon>Actinomycetota</taxon>
        <taxon>Actinomycetes</taxon>
        <taxon>Micrococcales</taxon>
        <taxon>Dermatophilaceae</taxon>
        <taxon>Kineosphaera</taxon>
    </lineage>
</organism>
<protein>
    <submittedName>
        <fullName evidence="6">Putative TetR family transcriptional regulator</fullName>
    </submittedName>
</protein>
<evidence type="ECO:0000313" key="7">
    <source>
        <dbReference type="Proteomes" id="UP000008366"/>
    </source>
</evidence>
<dbReference type="Gene3D" id="1.10.357.10">
    <property type="entry name" value="Tetracycline Repressor, domain 2"/>
    <property type="match status" value="1"/>
</dbReference>
<dbReference type="PANTHER" id="PTHR30055">
    <property type="entry name" value="HTH-TYPE TRANSCRIPTIONAL REGULATOR RUTR"/>
    <property type="match status" value="1"/>
</dbReference>
<keyword evidence="7" id="KW-1185">Reference proteome</keyword>
<dbReference type="GO" id="GO:0003700">
    <property type="term" value="F:DNA-binding transcription factor activity"/>
    <property type="evidence" value="ECO:0007669"/>
    <property type="project" value="TreeGrafter"/>
</dbReference>
<dbReference type="InterPro" id="IPR009057">
    <property type="entry name" value="Homeodomain-like_sf"/>
</dbReference>
<dbReference type="PANTHER" id="PTHR30055:SF234">
    <property type="entry name" value="HTH-TYPE TRANSCRIPTIONAL REGULATOR BETI"/>
    <property type="match status" value="1"/>
</dbReference>
<dbReference type="AlphaFoldDB" id="K6WE72"/>
<evidence type="ECO:0000256" key="1">
    <source>
        <dbReference type="ARBA" id="ARBA00023015"/>
    </source>
</evidence>
<evidence type="ECO:0000313" key="6">
    <source>
        <dbReference type="EMBL" id="GAB97600.1"/>
    </source>
</evidence>
<comment type="caution">
    <text evidence="6">The sequence shown here is derived from an EMBL/GenBank/DDBJ whole genome shotgun (WGS) entry which is preliminary data.</text>
</comment>
<sequence>MGKRAYRSDRREADAAATRAAIRAAATQLFIEQGYAITTLRQVAKEAGVGERTLYAAFASKFDLYHHCLDVAISGDEDPVAVRDRPGMTDPLAEPDPAAALTAVVDYGIELLERAGDLIWVGVEAAGADERMSEFSRAGRRETQAVMLRFTTTLAERDALRPGLDAARAADVLHLLASPHTRRVLRRDLGWRVEEYREWLQGAAAQQLLP</sequence>
<evidence type="ECO:0000256" key="2">
    <source>
        <dbReference type="ARBA" id="ARBA00023125"/>
    </source>
</evidence>
<dbReference type="GO" id="GO:0000976">
    <property type="term" value="F:transcription cis-regulatory region binding"/>
    <property type="evidence" value="ECO:0007669"/>
    <property type="project" value="TreeGrafter"/>
</dbReference>
<dbReference type="EMBL" id="BAHD01000075">
    <property type="protein sequence ID" value="GAB97600.1"/>
    <property type="molecule type" value="Genomic_DNA"/>
</dbReference>
<dbReference type="InterPro" id="IPR050109">
    <property type="entry name" value="HTH-type_TetR-like_transc_reg"/>
</dbReference>
<feature type="DNA-binding region" description="H-T-H motif" evidence="4">
    <location>
        <begin position="39"/>
        <end position="58"/>
    </location>
</feature>
<dbReference type="STRING" id="1184609.KILIM_075_00190"/>
<gene>
    <name evidence="6" type="ORF">KILIM_075_00190</name>
</gene>
<dbReference type="InterPro" id="IPR023772">
    <property type="entry name" value="DNA-bd_HTH_TetR-type_CS"/>
</dbReference>
<dbReference type="InterPro" id="IPR001647">
    <property type="entry name" value="HTH_TetR"/>
</dbReference>
<evidence type="ECO:0000259" key="5">
    <source>
        <dbReference type="PROSITE" id="PS50977"/>
    </source>
</evidence>
<accession>K6WE72</accession>
<evidence type="ECO:0000256" key="4">
    <source>
        <dbReference type="PROSITE-ProRule" id="PRU00335"/>
    </source>
</evidence>
<dbReference type="PROSITE" id="PS50977">
    <property type="entry name" value="HTH_TETR_2"/>
    <property type="match status" value="1"/>
</dbReference>
<dbReference type="PRINTS" id="PR00455">
    <property type="entry name" value="HTHTETR"/>
</dbReference>
<proteinExistence type="predicted"/>
<feature type="domain" description="HTH tetR-type" evidence="5">
    <location>
        <begin position="16"/>
        <end position="76"/>
    </location>
</feature>
<keyword evidence="2 4" id="KW-0238">DNA-binding</keyword>
<dbReference type="SUPFAM" id="SSF46689">
    <property type="entry name" value="Homeodomain-like"/>
    <property type="match status" value="1"/>
</dbReference>
<reference evidence="6 7" key="1">
    <citation type="submission" date="2012-08" db="EMBL/GenBank/DDBJ databases">
        <title>Whole genome shotgun sequence of Kineosphaera limosa NBRC 100340.</title>
        <authorList>
            <person name="Yoshida I."/>
            <person name="Isaki S."/>
            <person name="Hosoyama A."/>
            <person name="Tsuchikane K."/>
            <person name="Katsumata H."/>
            <person name="Ando Y."/>
            <person name="Ohji S."/>
            <person name="Hamada M."/>
            <person name="Tamura T."/>
            <person name="Yamazoe A."/>
            <person name="Yamazaki S."/>
            <person name="Fujita N."/>
        </authorList>
    </citation>
    <scope>NUCLEOTIDE SEQUENCE [LARGE SCALE GENOMIC DNA]</scope>
    <source>
        <strain evidence="6 7">NBRC 100340</strain>
    </source>
</reference>
<name>K6WE72_9MICO</name>